<evidence type="ECO:0000256" key="11">
    <source>
        <dbReference type="ARBA" id="ARBA00023224"/>
    </source>
</evidence>
<dbReference type="InterPro" id="IPR005389">
    <property type="entry name" value="OGR1_rcpt"/>
</dbReference>
<dbReference type="PROSITE" id="PS00237">
    <property type="entry name" value="G_PROTEIN_RECEP_F1_1"/>
    <property type="match status" value="1"/>
</dbReference>
<keyword evidence="10" id="KW-0325">Glycoprotein</keyword>
<feature type="transmembrane region" description="Helical" evidence="13">
    <location>
        <begin position="227"/>
        <end position="245"/>
    </location>
</feature>
<evidence type="ECO:0000256" key="8">
    <source>
        <dbReference type="ARBA" id="ARBA00023157"/>
    </source>
</evidence>
<feature type="domain" description="G-protein coupled receptors family 1 profile" evidence="14">
    <location>
        <begin position="36"/>
        <end position="284"/>
    </location>
</feature>
<reference evidence="15" key="1">
    <citation type="submission" date="2020-10" db="EMBL/GenBank/DDBJ databases">
        <title>Chromosome-scale genome assembly of the Allis shad, Alosa alosa.</title>
        <authorList>
            <person name="Margot Z."/>
            <person name="Christophe K."/>
            <person name="Cabau C."/>
            <person name="Louis A."/>
            <person name="Berthelot C."/>
            <person name="Parey E."/>
            <person name="Roest Crollius H."/>
            <person name="Montfort J."/>
            <person name="Robinson-Rechavi M."/>
            <person name="Bucao C."/>
            <person name="Bouchez O."/>
            <person name="Gislard M."/>
            <person name="Lluch J."/>
            <person name="Milhes M."/>
            <person name="Lampietro C."/>
            <person name="Lopez Roques C."/>
            <person name="Donnadieu C."/>
            <person name="Braasch I."/>
            <person name="Desvignes T."/>
            <person name="Postlethwait J."/>
            <person name="Bobe J."/>
            <person name="Guiguen Y."/>
        </authorList>
    </citation>
    <scope>NUCLEOTIDE SEQUENCE</scope>
    <source>
        <strain evidence="15">M-15738</strain>
        <tissue evidence="15">Blood</tissue>
    </source>
</reference>
<accession>A0AAV6FVB4</accession>
<feature type="transmembrane region" description="Helical" evidence="13">
    <location>
        <begin position="54"/>
        <end position="76"/>
    </location>
</feature>
<evidence type="ECO:0000256" key="1">
    <source>
        <dbReference type="ARBA" id="ARBA00004651"/>
    </source>
</evidence>
<feature type="transmembrane region" description="Helical" evidence="13">
    <location>
        <begin position="186"/>
        <end position="206"/>
    </location>
</feature>
<keyword evidence="3" id="KW-1003">Cell membrane</keyword>
<evidence type="ECO:0000256" key="9">
    <source>
        <dbReference type="ARBA" id="ARBA00023170"/>
    </source>
</evidence>
<evidence type="ECO:0000256" key="6">
    <source>
        <dbReference type="ARBA" id="ARBA00023040"/>
    </source>
</evidence>
<dbReference type="Pfam" id="PF00001">
    <property type="entry name" value="7tm_1"/>
    <property type="match status" value="1"/>
</dbReference>
<evidence type="ECO:0000256" key="3">
    <source>
        <dbReference type="ARBA" id="ARBA00022475"/>
    </source>
</evidence>
<dbReference type="PRINTS" id="PR01564">
    <property type="entry name" value="OGR1RECEPTOR"/>
</dbReference>
<dbReference type="InterPro" id="IPR017452">
    <property type="entry name" value="GPCR_Rhodpsn_7TM"/>
</dbReference>
<comment type="caution">
    <text evidence="15">The sequence shown here is derived from an EMBL/GenBank/DDBJ whole genome shotgun (WGS) entry which is preliminary data.</text>
</comment>
<evidence type="ECO:0000313" key="15">
    <source>
        <dbReference type="EMBL" id="KAG5265682.1"/>
    </source>
</evidence>
<evidence type="ECO:0000256" key="2">
    <source>
        <dbReference type="ARBA" id="ARBA00010663"/>
    </source>
</evidence>
<keyword evidence="5 13" id="KW-1133">Transmembrane helix</keyword>
<keyword evidence="6 12" id="KW-0297">G-protein coupled receptor</keyword>
<keyword evidence="16" id="KW-1185">Reference proteome</keyword>
<evidence type="ECO:0000259" key="14">
    <source>
        <dbReference type="PROSITE" id="PS50262"/>
    </source>
</evidence>
<feature type="transmembrane region" description="Helical" evidence="13">
    <location>
        <begin position="103"/>
        <end position="123"/>
    </location>
</feature>
<dbReference type="SUPFAM" id="SSF81321">
    <property type="entry name" value="Family A G protein-coupled receptor-like"/>
    <property type="match status" value="1"/>
</dbReference>
<feature type="transmembrane region" description="Helical" evidence="13">
    <location>
        <begin position="135"/>
        <end position="155"/>
    </location>
</feature>
<dbReference type="PANTHER" id="PTHR24234">
    <property type="entry name" value="LYSOPHOSPHATIDIC ACID RECEPTOR 5/SPHINGOSYLPHOSPHORYLCHOLINE RECEPTOR"/>
    <property type="match status" value="1"/>
</dbReference>
<evidence type="ECO:0000256" key="4">
    <source>
        <dbReference type="ARBA" id="ARBA00022692"/>
    </source>
</evidence>
<dbReference type="Proteomes" id="UP000823561">
    <property type="component" value="Chromosome 19"/>
</dbReference>
<feature type="transmembrane region" description="Helical" evidence="13">
    <location>
        <begin position="20"/>
        <end position="42"/>
    </location>
</feature>
<organism evidence="15 16">
    <name type="scientific">Alosa alosa</name>
    <name type="common">allis shad</name>
    <dbReference type="NCBI Taxonomy" id="278164"/>
    <lineage>
        <taxon>Eukaryota</taxon>
        <taxon>Metazoa</taxon>
        <taxon>Chordata</taxon>
        <taxon>Craniata</taxon>
        <taxon>Vertebrata</taxon>
        <taxon>Euteleostomi</taxon>
        <taxon>Actinopterygii</taxon>
        <taxon>Neopterygii</taxon>
        <taxon>Teleostei</taxon>
        <taxon>Clupei</taxon>
        <taxon>Clupeiformes</taxon>
        <taxon>Clupeoidei</taxon>
        <taxon>Clupeidae</taxon>
        <taxon>Alosa</taxon>
    </lineage>
</organism>
<dbReference type="InterPro" id="IPR000276">
    <property type="entry name" value="GPCR_Rhodpsn"/>
</dbReference>
<dbReference type="FunFam" id="1.20.1070.10:FF:000065">
    <property type="entry name" value="G-protein coupled receptor 4"/>
    <property type="match status" value="1"/>
</dbReference>
<evidence type="ECO:0000256" key="13">
    <source>
        <dbReference type="SAM" id="Phobius"/>
    </source>
</evidence>
<dbReference type="PRINTS" id="PR00237">
    <property type="entry name" value="GPCRRHODOPSN"/>
</dbReference>
<sequence>MSTNDSDVINCTITHEIHQNLFAGAYIIILLVGLPANGYSLYHAWLQLRVRNELGVYLLNLTISDLLYLASLPMWLQYIFSGDDWQHKEWLCQLCGVLLYENIYISIGFLCCISIDRYLAVVYPFRFSSFRSMRAATLVSAFIWLKELAVGTIFFTHRATSVDITNQRVCFEHYPMKSWEYPVNYYRFYVGFLFPLVILSVSYFRVLRAVGKSAGTQTAQKTRIKHLVTSTILIFLVCFSPYHVFLLVRTMLERSCDFIEKIFNYYHFSLLLTSFNCVADPALYCFVSESAQRGIQDAQRACARAVCCCCHRRRSQNKGMAITGRLAVTATKSSEVATANEGRTATPMVTLLQPMKTSEDV</sequence>
<evidence type="ECO:0000313" key="16">
    <source>
        <dbReference type="Proteomes" id="UP000823561"/>
    </source>
</evidence>
<dbReference type="GO" id="GO:0005886">
    <property type="term" value="C:plasma membrane"/>
    <property type="evidence" value="ECO:0007669"/>
    <property type="project" value="UniProtKB-SubCell"/>
</dbReference>
<keyword evidence="9 12" id="KW-0675">Receptor</keyword>
<keyword evidence="7 13" id="KW-0472">Membrane</keyword>
<gene>
    <name evidence="15" type="ORF">AALO_G00245170</name>
</gene>
<keyword evidence="4 12" id="KW-0812">Transmembrane</keyword>
<dbReference type="EMBL" id="JADWDJ010000019">
    <property type="protein sequence ID" value="KAG5265682.1"/>
    <property type="molecule type" value="Genomic_DNA"/>
</dbReference>
<dbReference type="PANTHER" id="PTHR24234:SF5">
    <property type="entry name" value="OVARIAN CANCER G-PROTEIN COUPLED RECEPTOR 1"/>
    <property type="match status" value="1"/>
</dbReference>
<dbReference type="Gene3D" id="1.20.1070.10">
    <property type="entry name" value="Rhodopsin 7-helix transmembrane proteins"/>
    <property type="match status" value="1"/>
</dbReference>
<comment type="subcellular location">
    <subcellularLocation>
        <location evidence="1">Cell membrane</location>
        <topology evidence="1">Multi-pass membrane protein</topology>
    </subcellularLocation>
</comment>
<dbReference type="PROSITE" id="PS50262">
    <property type="entry name" value="G_PROTEIN_RECEP_F1_2"/>
    <property type="match status" value="1"/>
</dbReference>
<proteinExistence type="inferred from homology"/>
<evidence type="ECO:0000256" key="7">
    <source>
        <dbReference type="ARBA" id="ARBA00023136"/>
    </source>
</evidence>
<dbReference type="GO" id="GO:0004930">
    <property type="term" value="F:G protein-coupled receptor activity"/>
    <property type="evidence" value="ECO:0007669"/>
    <property type="project" value="UniProtKB-KW"/>
</dbReference>
<comment type="similarity">
    <text evidence="2 12">Belongs to the G-protein coupled receptor 1 family.</text>
</comment>
<evidence type="ECO:0000256" key="10">
    <source>
        <dbReference type="ARBA" id="ARBA00023180"/>
    </source>
</evidence>
<evidence type="ECO:0000256" key="5">
    <source>
        <dbReference type="ARBA" id="ARBA00022989"/>
    </source>
</evidence>
<name>A0AAV6FVB4_9TELE</name>
<evidence type="ECO:0000256" key="12">
    <source>
        <dbReference type="RuleBase" id="RU000688"/>
    </source>
</evidence>
<dbReference type="GO" id="GO:0071467">
    <property type="term" value="P:cellular response to pH"/>
    <property type="evidence" value="ECO:0007669"/>
    <property type="project" value="TreeGrafter"/>
</dbReference>
<dbReference type="AlphaFoldDB" id="A0AAV6FVB4"/>
<feature type="transmembrane region" description="Helical" evidence="13">
    <location>
        <begin position="265"/>
        <end position="287"/>
    </location>
</feature>
<keyword evidence="8" id="KW-1015">Disulfide bond</keyword>
<protein>
    <recommendedName>
        <fullName evidence="14">G-protein coupled receptors family 1 profile domain-containing protein</fullName>
    </recommendedName>
</protein>
<keyword evidence="11 12" id="KW-0807">Transducer</keyword>